<dbReference type="PROSITE" id="PS00597">
    <property type="entry name" value="PLANT_LTP"/>
    <property type="match status" value="1"/>
</dbReference>
<accession>A0AAE0DS25</accession>
<dbReference type="GO" id="GO:0008289">
    <property type="term" value="F:lipid binding"/>
    <property type="evidence" value="ECO:0007669"/>
    <property type="project" value="InterPro"/>
</dbReference>
<dbReference type="InterPro" id="IPR016140">
    <property type="entry name" value="Bifunc_inhib/LTP/seed_store"/>
</dbReference>
<feature type="domain" description="Bifunctional inhibitor/plant lipid transfer protein/seed storage helical" evidence="3">
    <location>
        <begin position="36"/>
        <end position="117"/>
    </location>
</feature>
<organism evidence="4 5">
    <name type="scientific">Dipteronia sinensis</name>
    <dbReference type="NCBI Taxonomy" id="43782"/>
    <lineage>
        <taxon>Eukaryota</taxon>
        <taxon>Viridiplantae</taxon>
        <taxon>Streptophyta</taxon>
        <taxon>Embryophyta</taxon>
        <taxon>Tracheophyta</taxon>
        <taxon>Spermatophyta</taxon>
        <taxon>Magnoliopsida</taxon>
        <taxon>eudicotyledons</taxon>
        <taxon>Gunneridae</taxon>
        <taxon>Pentapetalae</taxon>
        <taxon>rosids</taxon>
        <taxon>malvids</taxon>
        <taxon>Sapindales</taxon>
        <taxon>Sapindaceae</taxon>
        <taxon>Hippocastanoideae</taxon>
        <taxon>Acereae</taxon>
        <taxon>Dipteronia</taxon>
    </lineage>
</organism>
<evidence type="ECO:0000259" key="3">
    <source>
        <dbReference type="Pfam" id="PF00234"/>
    </source>
</evidence>
<evidence type="ECO:0000256" key="2">
    <source>
        <dbReference type="SAM" id="SignalP"/>
    </source>
</evidence>
<name>A0AAE0DS25_9ROSI</name>
<sequence>MPRLAVQQLLLLMLLLISGSAMARQNQQQQQHISNCQDVTEYFPYCLVFLKGYNHRPSQQCCDHIKLLNVIAKGDYKHIYERRRICQCIEDMVKGTSPLIPSRIRALPSNCLLQLSFPISNHRDCSRV</sequence>
<evidence type="ECO:0000256" key="1">
    <source>
        <dbReference type="ARBA" id="ARBA00009748"/>
    </source>
</evidence>
<feature type="signal peptide" evidence="2">
    <location>
        <begin position="1"/>
        <end position="23"/>
    </location>
</feature>
<dbReference type="PANTHER" id="PTHR33076">
    <property type="entry name" value="NON-SPECIFIC LIPID-TRANSFER PROTEIN 2-RELATED"/>
    <property type="match status" value="1"/>
</dbReference>
<comment type="similarity">
    <text evidence="1">Belongs to the plant LTP family.</text>
</comment>
<dbReference type="Pfam" id="PF00234">
    <property type="entry name" value="Tryp_alpha_amyl"/>
    <property type="match status" value="1"/>
</dbReference>
<evidence type="ECO:0000313" key="5">
    <source>
        <dbReference type="Proteomes" id="UP001281410"/>
    </source>
</evidence>
<dbReference type="InterPro" id="IPR000528">
    <property type="entry name" value="Plant_nsLTP"/>
</dbReference>
<dbReference type="EMBL" id="JANJYJ010000010">
    <property type="protein sequence ID" value="KAK3184096.1"/>
    <property type="molecule type" value="Genomic_DNA"/>
</dbReference>
<proteinExistence type="inferred from homology"/>
<keyword evidence="5" id="KW-1185">Reference proteome</keyword>
<protein>
    <recommendedName>
        <fullName evidence="3">Bifunctional inhibitor/plant lipid transfer protein/seed storage helical domain-containing protein</fullName>
    </recommendedName>
</protein>
<evidence type="ECO:0000313" key="4">
    <source>
        <dbReference type="EMBL" id="KAK3184096.1"/>
    </source>
</evidence>
<dbReference type="Proteomes" id="UP001281410">
    <property type="component" value="Unassembled WGS sequence"/>
</dbReference>
<dbReference type="PRINTS" id="PR00382">
    <property type="entry name" value="LIPIDTRNSFER"/>
</dbReference>
<dbReference type="InterPro" id="IPR036312">
    <property type="entry name" value="Bifun_inhib/LTP/seed_sf"/>
</dbReference>
<gene>
    <name evidence="4" type="ORF">Dsin_031382</name>
</gene>
<dbReference type="GO" id="GO:0006869">
    <property type="term" value="P:lipid transport"/>
    <property type="evidence" value="ECO:0007669"/>
    <property type="project" value="InterPro"/>
</dbReference>
<feature type="chain" id="PRO_5042233096" description="Bifunctional inhibitor/plant lipid transfer protein/seed storage helical domain-containing protein" evidence="2">
    <location>
        <begin position="24"/>
        <end position="128"/>
    </location>
</feature>
<reference evidence="4" key="1">
    <citation type="journal article" date="2023" name="Plant J.">
        <title>Genome sequences and population genomics provide insights into the demographic history, inbreeding, and mutation load of two 'living fossil' tree species of Dipteronia.</title>
        <authorList>
            <person name="Feng Y."/>
            <person name="Comes H.P."/>
            <person name="Chen J."/>
            <person name="Zhu S."/>
            <person name="Lu R."/>
            <person name="Zhang X."/>
            <person name="Li P."/>
            <person name="Qiu J."/>
            <person name="Olsen K.M."/>
            <person name="Qiu Y."/>
        </authorList>
    </citation>
    <scope>NUCLEOTIDE SEQUENCE</scope>
    <source>
        <strain evidence="4">NBL</strain>
    </source>
</reference>
<dbReference type="AlphaFoldDB" id="A0AAE0DS25"/>
<keyword evidence="2" id="KW-0732">Signal</keyword>
<dbReference type="CDD" id="cd01960">
    <property type="entry name" value="nsLTP1"/>
    <property type="match status" value="1"/>
</dbReference>
<comment type="caution">
    <text evidence="4">The sequence shown here is derived from an EMBL/GenBank/DDBJ whole genome shotgun (WGS) entry which is preliminary data.</text>
</comment>
<dbReference type="SUPFAM" id="SSF47699">
    <property type="entry name" value="Bifunctional inhibitor/lipid-transfer protein/seed storage 2S albumin"/>
    <property type="match status" value="1"/>
</dbReference>
<dbReference type="Gene3D" id="1.10.110.10">
    <property type="entry name" value="Plant lipid-transfer and hydrophobic proteins"/>
    <property type="match status" value="1"/>
</dbReference>